<keyword evidence="7" id="KW-0187">Copper transport</keyword>
<evidence type="ECO:0000256" key="12">
    <source>
        <dbReference type="ARBA" id="ARBA00023065"/>
    </source>
</evidence>
<comment type="subcellular location">
    <subcellularLocation>
        <location evidence="16">Cell membrane</location>
    </subcellularLocation>
    <subcellularLocation>
        <location evidence="1">Endomembrane system</location>
        <topology evidence="1">Multi-pass membrane protein</topology>
    </subcellularLocation>
</comment>
<keyword evidence="13 16" id="KW-0472">Membrane</keyword>
<dbReference type="InterPro" id="IPR051014">
    <property type="entry name" value="Cation_Transport_ATPase_IB"/>
</dbReference>
<feature type="transmembrane region" description="Helical" evidence="16">
    <location>
        <begin position="792"/>
        <end position="814"/>
    </location>
</feature>
<dbReference type="PROSITE" id="PS00154">
    <property type="entry name" value="ATPASE_E1_E2"/>
    <property type="match status" value="1"/>
</dbReference>
<keyword evidence="12" id="KW-0406">Ion transport</keyword>
<dbReference type="SUPFAM" id="SSF55008">
    <property type="entry name" value="HMA, heavy metal-associated domain"/>
    <property type="match status" value="1"/>
</dbReference>
<dbReference type="InterPro" id="IPR023298">
    <property type="entry name" value="ATPase_P-typ_TM_dom_sf"/>
</dbReference>
<dbReference type="GO" id="GO:0005886">
    <property type="term" value="C:plasma membrane"/>
    <property type="evidence" value="ECO:0007669"/>
    <property type="project" value="UniProtKB-SubCell"/>
</dbReference>
<evidence type="ECO:0000313" key="19">
    <source>
        <dbReference type="Proteomes" id="UP000077852"/>
    </source>
</evidence>
<keyword evidence="10 16" id="KW-1133">Transmembrane helix</keyword>
<dbReference type="SUPFAM" id="SSF56784">
    <property type="entry name" value="HAD-like"/>
    <property type="match status" value="1"/>
</dbReference>
<dbReference type="Proteomes" id="UP000077852">
    <property type="component" value="Unassembled WGS sequence"/>
</dbReference>
<dbReference type="GO" id="GO:0012505">
    <property type="term" value="C:endomembrane system"/>
    <property type="evidence" value="ECO:0007669"/>
    <property type="project" value="UniProtKB-SubCell"/>
</dbReference>
<dbReference type="InterPro" id="IPR008250">
    <property type="entry name" value="ATPase_P-typ_transduc_dom_A_sf"/>
</dbReference>
<feature type="domain" description="P-type ATPase A" evidence="17">
    <location>
        <begin position="313"/>
        <end position="413"/>
    </location>
</feature>
<dbReference type="GO" id="GO:0016463">
    <property type="term" value="F:P-type zinc transporter activity"/>
    <property type="evidence" value="ECO:0007669"/>
    <property type="project" value="UniProtKB-EC"/>
</dbReference>
<dbReference type="NCBIfam" id="TIGR01525">
    <property type="entry name" value="ATPase-IB_hvy"/>
    <property type="match status" value="1"/>
</dbReference>
<keyword evidence="16" id="KW-1003">Cell membrane</keyword>
<evidence type="ECO:0000256" key="5">
    <source>
        <dbReference type="ARBA" id="ARBA00022723"/>
    </source>
</evidence>
<dbReference type="InterPro" id="IPR044492">
    <property type="entry name" value="P_typ_ATPase_HD_dom"/>
</dbReference>
<name>A0AA91DNE3_VARPD</name>
<dbReference type="SFLD" id="SFLDG00002">
    <property type="entry name" value="C1.7:_P-type_atpase_like"/>
    <property type="match status" value="1"/>
</dbReference>
<dbReference type="InterPro" id="IPR059000">
    <property type="entry name" value="ATPase_P-type_domA"/>
</dbReference>
<dbReference type="Pfam" id="PF00122">
    <property type="entry name" value="E1-E2_ATPase"/>
    <property type="match status" value="1"/>
</dbReference>
<dbReference type="InterPro" id="IPR036163">
    <property type="entry name" value="HMA_dom_sf"/>
</dbReference>
<evidence type="ECO:0000256" key="9">
    <source>
        <dbReference type="ARBA" id="ARBA00022967"/>
    </source>
</evidence>
<dbReference type="PANTHER" id="PTHR48085:SF5">
    <property type="entry name" value="CADMIUM_ZINC-TRANSPORTING ATPASE HMA4-RELATED"/>
    <property type="match status" value="1"/>
</dbReference>
<dbReference type="EMBL" id="LVHG01000044">
    <property type="protein sequence ID" value="OAK63661.1"/>
    <property type="molecule type" value="Genomic_DNA"/>
</dbReference>
<evidence type="ECO:0000256" key="8">
    <source>
        <dbReference type="ARBA" id="ARBA00022840"/>
    </source>
</evidence>
<keyword evidence="9" id="KW-1278">Translocase</keyword>
<evidence type="ECO:0000256" key="7">
    <source>
        <dbReference type="ARBA" id="ARBA00022796"/>
    </source>
</evidence>
<evidence type="ECO:0000259" key="17">
    <source>
        <dbReference type="Pfam" id="PF00122"/>
    </source>
</evidence>
<comment type="caution">
    <text evidence="18">The sequence shown here is derived from an EMBL/GenBank/DDBJ whole genome shotgun (WGS) entry which is preliminary data.</text>
</comment>
<proteinExistence type="inferred from homology"/>
<dbReference type="InterPro" id="IPR001757">
    <property type="entry name" value="P_typ_ATPase"/>
</dbReference>
<dbReference type="NCBIfam" id="TIGR01494">
    <property type="entry name" value="ATPase_P-type"/>
    <property type="match status" value="1"/>
</dbReference>
<dbReference type="GO" id="GO:0046872">
    <property type="term" value="F:metal ion binding"/>
    <property type="evidence" value="ECO:0007669"/>
    <property type="project" value="UniProtKB-KW"/>
</dbReference>
<sequence>MCRAAEFGVVEKELRRIAGVVGVLPDYLRRSVRIAHKAVPEGELVAAAARSGFEVRLAHGPEMAIRPPGVEAASNTRALTILQVPSMCCAAEFGLVEKELRQIAGVGAVLPDYIRRSVRVEHKAIPESELVAAASRSGFEVTLGVNRTPGAKSGGLGAIAVRAVGAPMPITPIAQNVAEEAAAEQPAASSVLKQSTSGPSVWRRHWRLIVGGVLALAAEGMAFSLGDHSIGAIVLAAAAIALAGLGTYRKGLIALRRFNLNINALMSVAVTGAAILGQWPEAAMVMVLFAIAEMIEERSLDRARRAVEGLMAMTPETATVQVNSVWREVPASSVALSAVVRVRPGERIALDGVVVSGTSAVDQAAITGESVPVDKEIGDSVFAGTINQNGELQYRVTAGANDSTLARIIRAVQEAQATRAPTQRFVDAFAKVYTPAVFALALAIAVIPPLAMGAEWFTWVYRALVLLVIACPCALVLSTPISVVSGLTAAARRGILVKGGLYMEQGHRLTVLALDKTGTLTQGKPAVTDVVALQGTEAEVLLLAVALSARSDHPVSKAIARYSAAGEVLPEVMMFTALQGRGIEGFIANVRYRLGNHRLVEESNASTPDLETTLDTLERQGKTAVVLMREHMAVGIFAIADKVRPESAEAVRQLKLLGIRPVMLTGDNRHTAEAIAKQVGIEDVRSELLPGEKLKAIEELRAQGIVVGMVGDGINDAPALAKSNIGFAMGAAGTDTAIETADVALMDDDPRKLAEFVRLSRATKAVLWQNIIFALGIKVVFLSLAVTGDATLWMAVFADMGGSLAVVFNGLRLLRKSR</sequence>
<evidence type="ECO:0000256" key="13">
    <source>
        <dbReference type="ARBA" id="ARBA00023136"/>
    </source>
</evidence>
<dbReference type="PANTHER" id="PTHR48085">
    <property type="entry name" value="CADMIUM/ZINC-TRANSPORTING ATPASE HMA2-RELATED"/>
    <property type="match status" value="1"/>
</dbReference>
<comment type="similarity">
    <text evidence="2 16">Belongs to the cation transport ATPase (P-type) (TC 3.A.3) family. Type IB subfamily.</text>
</comment>
<dbReference type="SUPFAM" id="SSF81665">
    <property type="entry name" value="Calcium ATPase, transmembrane domain M"/>
    <property type="match status" value="1"/>
</dbReference>
<evidence type="ECO:0000256" key="11">
    <source>
        <dbReference type="ARBA" id="ARBA00023008"/>
    </source>
</evidence>
<keyword evidence="5 16" id="KW-0479">Metal-binding</keyword>
<evidence type="ECO:0000313" key="18">
    <source>
        <dbReference type="EMBL" id="OAK63661.1"/>
    </source>
</evidence>
<dbReference type="AlphaFoldDB" id="A0AA91DNE3"/>
<feature type="transmembrane region" description="Helical" evidence="16">
    <location>
        <begin position="230"/>
        <end position="248"/>
    </location>
</feature>
<dbReference type="InterPro" id="IPR006121">
    <property type="entry name" value="HMA_dom"/>
</dbReference>
<dbReference type="NCBIfam" id="TIGR01511">
    <property type="entry name" value="ATPase-IB1_Cu"/>
    <property type="match status" value="1"/>
</dbReference>
<feature type="transmembrane region" description="Helical" evidence="16">
    <location>
        <begin position="766"/>
        <end position="786"/>
    </location>
</feature>
<evidence type="ECO:0000256" key="10">
    <source>
        <dbReference type="ARBA" id="ARBA00022989"/>
    </source>
</evidence>
<dbReference type="Gene3D" id="3.30.70.100">
    <property type="match status" value="1"/>
</dbReference>
<reference evidence="18 19" key="1">
    <citation type="submission" date="2016-03" db="EMBL/GenBank/DDBJ databases">
        <title>Genome sequence of Variovorax paradoxus KB5.</title>
        <authorList>
            <person name="Jeong H."/>
            <person name="Hong C.E."/>
            <person name="Jo S.H."/>
            <person name="Park J.M."/>
        </authorList>
    </citation>
    <scope>NUCLEOTIDE SEQUENCE [LARGE SCALE GENOMIC DNA]</scope>
    <source>
        <strain evidence="18 19">KB5</strain>
    </source>
</reference>
<accession>A0AA91DNE3</accession>
<feature type="transmembrane region" description="Helical" evidence="16">
    <location>
        <begin position="206"/>
        <end position="224"/>
    </location>
</feature>
<evidence type="ECO:0000256" key="14">
    <source>
        <dbReference type="ARBA" id="ARBA00047308"/>
    </source>
</evidence>
<dbReference type="GO" id="GO:0015086">
    <property type="term" value="F:cadmium ion transmembrane transporter activity"/>
    <property type="evidence" value="ECO:0007669"/>
    <property type="project" value="TreeGrafter"/>
</dbReference>
<gene>
    <name evidence="18" type="ORF">A3K87_16390</name>
</gene>
<dbReference type="InterPro" id="IPR027256">
    <property type="entry name" value="P-typ_ATPase_IB"/>
</dbReference>
<dbReference type="Gene3D" id="3.40.50.1000">
    <property type="entry name" value="HAD superfamily/HAD-like"/>
    <property type="match status" value="1"/>
</dbReference>
<comment type="catalytic activity">
    <reaction evidence="14">
        <text>Zn(2+)(in) + ATP + H2O = Zn(2+)(out) + ADP + phosphate + H(+)</text>
        <dbReference type="Rhea" id="RHEA:20621"/>
        <dbReference type="ChEBI" id="CHEBI:15377"/>
        <dbReference type="ChEBI" id="CHEBI:15378"/>
        <dbReference type="ChEBI" id="CHEBI:29105"/>
        <dbReference type="ChEBI" id="CHEBI:30616"/>
        <dbReference type="ChEBI" id="CHEBI:43474"/>
        <dbReference type="ChEBI" id="CHEBI:456216"/>
        <dbReference type="EC" id="7.2.2.12"/>
    </reaction>
</comment>
<dbReference type="InterPro" id="IPR018303">
    <property type="entry name" value="ATPase_P-typ_P_site"/>
</dbReference>
<dbReference type="InterPro" id="IPR023214">
    <property type="entry name" value="HAD_sf"/>
</dbReference>
<evidence type="ECO:0000256" key="4">
    <source>
        <dbReference type="ARBA" id="ARBA00022692"/>
    </source>
</evidence>
<evidence type="ECO:0000256" key="6">
    <source>
        <dbReference type="ARBA" id="ARBA00022741"/>
    </source>
</evidence>
<keyword evidence="3" id="KW-0813">Transport</keyword>
<dbReference type="FunFam" id="2.70.150.10:FF:000002">
    <property type="entry name" value="Copper-transporting ATPase 1, putative"/>
    <property type="match status" value="1"/>
</dbReference>
<keyword evidence="4 16" id="KW-0812">Transmembrane</keyword>
<evidence type="ECO:0000256" key="15">
    <source>
        <dbReference type="ARBA" id="ARBA00049289"/>
    </source>
</evidence>
<keyword evidence="11" id="KW-0186">Copper</keyword>
<dbReference type="SFLD" id="SFLDF00027">
    <property type="entry name" value="p-type_atpase"/>
    <property type="match status" value="1"/>
</dbReference>
<dbReference type="GO" id="GO:0016887">
    <property type="term" value="F:ATP hydrolysis activity"/>
    <property type="evidence" value="ECO:0007669"/>
    <property type="project" value="InterPro"/>
</dbReference>
<dbReference type="PRINTS" id="PR00119">
    <property type="entry name" value="CATATPASE"/>
</dbReference>
<dbReference type="InterPro" id="IPR036412">
    <property type="entry name" value="HAD-like_sf"/>
</dbReference>
<evidence type="ECO:0000256" key="1">
    <source>
        <dbReference type="ARBA" id="ARBA00004127"/>
    </source>
</evidence>
<organism evidence="18 19">
    <name type="scientific">Variovorax paradoxus</name>
    <dbReference type="NCBI Taxonomy" id="34073"/>
    <lineage>
        <taxon>Bacteria</taxon>
        <taxon>Pseudomonadati</taxon>
        <taxon>Pseudomonadota</taxon>
        <taxon>Betaproteobacteria</taxon>
        <taxon>Burkholderiales</taxon>
        <taxon>Comamonadaceae</taxon>
        <taxon>Variovorax</taxon>
    </lineage>
</organism>
<dbReference type="Pfam" id="PF00702">
    <property type="entry name" value="Hydrolase"/>
    <property type="match status" value="1"/>
</dbReference>
<keyword evidence="6 16" id="KW-0547">Nucleotide-binding</keyword>
<dbReference type="SFLD" id="SFLDS00003">
    <property type="entry name" value="Haloacid_Dehalogenase"/>
    <property type="match status" value="1"/>
</dbReference>
<dbReference type="GO" id="GO:0140581">
    <property type="term" value="F:P-type monovalent copper transporter activity"/>
    <property type="evidence" value="ECO:0007669"/>
    <property type="project" value="UniProtKB-EC"/>
</dbReference>
<dbReference type="GO" id="GO:0005524">
    <property type="term" value="F:ATP binding"/>
    <property type="evidence" value="ECO:0007669"/>
    <property type="project" value="UniProtKB-UniRule"/>
</dbReference>
<evidence type="ECO:0000256" key="3">
    <source>
        <dbReference type="ARBA" id="ARBA00022448"/>
    </source>
</evidence>
<dbReference type="SUPFAM" id="SSF81653">
    <property type="entry name" value="Calcium ATPase, transduction domain A"/>
    <property type="match status" value="1"/>
</dbReference>
<feature type="transmembrane region" description="Helical" evidence="16">
    <location>
        <begin position="463"/>
        <end position="490"/>
    </location>
</feature>
<dbReference type="Gene3D" id="3.40.1110.10">
    <property type="entry name" value="Calcium-transporting ATPase, cytoplasmic domain N"/>
    <property type="match status" value="1"/>
</dbReference>
<evidence type="ECO:0000256" key="16">
    <source>
        <dbReference type="RuleBase" id="RU362081"/>
    </source>
</evidence>
<dbReference type="CDD" id="cd00371">
    <property type="entry name" value="HMA"/>
    <property type="match status" value="1"/>
</dbReference>
<comment type="catalytic activity">
    <reaction evidence="15">
        <text>Cu(+)(in) + ATP + H2O = Cu(+)(out) + ADP + phosphate + H(+)</text>
        <dbReference type="Rhea" id="RHEA:25792"/>
        <dbReference type="ChEBI" id="CHEBI:15377"/>
        <dbReference type="ChEBI" id="CHEBI:15378"/>
        <dbReference type="ChEBI" id="CHEBI:30616"/>
        <dbReference type="ChEBI" id="CHEBI:43474"/>
        <dbReference type="ChEBI" id="CHEBI:49552"/>
        <dbReference type="ChEBI" id="CHEBI:456216"/>
        <dbReference type="EC" id="7.2.2.8"/>
    </reaction>
</comment>
<dbReference type="Gene3D" id="2.70.150.10">
    <property type="entry name" value="Calcium-transporting ATPase, cytoplasmic transduction domain A"/>
    <property type="match status" value="1"/>
</dbReference>
<keyword evidence="8 16" id="KW-0067">ATP-binding</keyword>
<dbReference type="InterPro" id="IPR023299">
    <property type="entry name" value="ATPase_P-typ_cyto_dom_N"/>
</dbReference>
<evidence type="ECO:0000256" key="2">
    <source>
        <dbReference type="ARBA" id="ARBA00006024"/>
    </source>
</evidence>
<feature type="transmembrane region" description="Helical" evidence="16">
    <location>
        <begin position="432"/>
        <end position="451"/>
    </location>
</feature>
<protein>
    <submittedName>
        <fullName evidence="18">4-deoxy-4-formamido-L-arabinose-phospho-UDP deformylase</fullName>
    </submittedName>
</protein>
<dbReference type="FunFam" id="3.40.50.1000:FF:000144">
    <property type="entry name" value="copper-transporting ATPase 1 isoform X2"/>
    <property type="match status" value="1"/>
</dbReference>